<gene>
    <name evidence="2" type="ORF">BCR34DRAFT_617973</name>
</gene>
<feature type="region of interest" description="Disordered" evidence="1">
    <location>
        <begin position="111"/>
        <end position="242"/>
    </location>
</feature>
<dbReference type="CDD" id="cd14686">
    <property type="entry name" value="bZIP"/>
    <property type="match status" value="1"/>
</dbReference>
<accession>A0A1Y1YYF5</accession>
<dbReference type="EMBL" id="MCFA01000154">
    <property type="protein sequence ID" value="ORY02737.1"/>
    <property type="molecule type" value="Genomic_DNA"/>
</dbReference>
<protein>
    <submittedName>
        <fullName evidence="2">Uncharacterized protein</fullName>
    </submittedName>
</protein>
<evidence type="ECO:0000313" key="3">
    <source>
        <dbReference type="Proteomes" id="UP000193144"/>
    </source>
</evidence>
<organism evidence="2 3">
    <name type="scientific">Clohesyomyces aquaticus</name>
    <dbReference type="NCBI Taxonomy" id="1231657"/>
    <lineage>
        <taxon>Eukaryota</taxon>
        <taxon>Fungi</taxon>
        <taxon>Dikarya</taxon>
        <taxon>Ascomycota</taxon>
        <taxon>Pezizomycotina</taxon>
        <taxon>Dothideomycetes</taxon>
        <taxon>Pleosporomycetidae</taxon>
        <taxon>Pleosporales</taxon>
        <taxon>Lindgomycetaceae</taxon>
        <taxon>Clohesyomyces</taxon>
    </lineage>
</organism>
<feature type="compositionally biased region" description="Basic and acidic residues" evidence="1">
    <location>
        <begin position="1"/>
        <end position="19"/>
    </location>
</feature>
<reference evidence="2 3" key="1">
    <citation type="submission" date="2016-07" db="EMBL/GenBank/DDBJ databases">
        <title>Pervasive Adenine N6-methylation of Active Genes in Fungi.</title>
        <authorList>
            <consortium name="DOE Joint Genome Institute"/>
            <person name="Mondo S.J."/>
            <person name="Dannebaum R.O."/>
            <person name="Kuo R.C."/>
            <person name="Labutti K."/>
            <person name="Haridas S."/>
            <person name="Kuo A."/>
            <person name="Salamov A."/>
            <person name="Ahrendt S.R."/>
            <person name="Lipzen A."/>
            <person name="Sullivan W."/>
            <person name="Andreopoulos W.B."/>
            <person name="Clum A."/>
            <person name="Lindquist E."/>
            <person name="Daum C."/>
            <person name="Ramamoorthy G.K."/>
            <person name="Gryganskyi A."/>
            <person name="Culley D."/>
            <person name="Magnuson J.K."/>
            <person name="James T.Y."/>
            <person name="O'Malley M.A."/>
            <person name="Stajich J.E."/>
            <person name="Spatafora J.W."/>
            <person name="Visel A."/>
            <person name="Grigoriev I.V."/>
        </authorList>
    </citation>
    <scope>NUCLEOTIDE SEQUENCE [LARGE SCALE GENOMIC DNA]</scope>
    <source>
        <strain evidence="2 3">CBS 115471</strain>
    </source>
</reference>
<dbReference type="AlphaFoldDB" id="A0A1Y1YYF5"/>
<feature type="region of interest" description="Disordered" evidence="1">
    <location>
        <begin position="1"/>
        <end position="93"/>
    </location>
</feature>
<evidence type="ECO:0000256" key="1">
    <source>
        <dbReference type="SAM" id="MobiDB-lite"/>
    </source>
</evidence>
<sequence length="585" mass="65807">MAEPEAKRRRTSPPEDVDRASSPLKQPPRRGITPRDPARPRSPLKQPPRRGSFASYASPTKASLSRYNPNLLPRPTTADAASPRRDGRGNIIARGRQAQALVLEDTKAGARTEEAVASDYGEQPADAHVQSALEVQNATPRRNARTRGGASLPPGDVDEEDEGLPTTPSASQDTERRGILHSSPSKRPPRQRDPVKPSPLKKRVLQELPNARNTLLRGVDREAGDPVKEKTKEPFNPEMEKKKQEMARLERELQELERDVARCVDEVGKLQQQDAALILPTSQLGNLFSFINKISGSEETEEHPPPVSRLLCSFLPFKAQPIPPSQTKAEQDRPVPSHRPLELDDPLPYLQMFTSFKFESHVTIPNIQEFDASSTDMHQQHTIEISGPQKLLVATVVAKIDTNNAEIIELQIPRLSTWAERELGAFMRTKAKTMDLSASTWGLQSYWDIAKKRAEYWHRCEKTFADLILVPGRTEDDTAVLTRLSKKETVPAVTRKDLRRHLGRDSLTLQDSHILLKFRWKIGFDWTGEAESEVSVEPALPRVWMEADPQNHLDKIPHTFDALLRKRGAFEATRILVELLFSSEE</sequence>
<evidence type="ECO:0000313" key="2">
    <source>
        <dbReference type="EMBL" id="ORY02737.1"/>
    </source>
</evidence>
<comment type="caution">
    <text evidence="2">The sequence shown here is derived from an EMBL/GenBank/DDBJ whole genome shotgun (WGS) entry which is preliminary data.</text>
</comment>
<dbReference type="STRING" id="1231657.A0A1Y1YYF5"/>
<dbReference type="Proteomes" id="UP000193144">
    <property type="component" value="Unassembled WGS sequence"/>
</dbReference>
<dbReference type="OrthoDB" id="4160836at2759"/>
<feature type="compositionally biased region" description="Polar residues" evidence="1">
    <location>
        <begin position="55"/>
        <end position="68"/>
    </location>
</feature>
<proteinExistence type="predicted"/>
<keyword evidence="3" id="KW-1185">Reference proteome</keyword>
<name>A0A1Y1YYF5_9PLEO</name>
<feature type="compositionally biased region" description="Basic and acidic residues" evidence="1">
    <location>
        <begin position="218"/>
        <end position="242"/>
    </location>
</feature>